<sequence>MDRRQFIKFGSFITVSVASGVGLTACGGSDGAPGSDLALASGAWKFPQSVASGDPRADSIMLWTRAVPAAFDNVAVATGSDTAIRLVVTTTDNSAALGSNVALSGATVADVKLPLQVQYDNTVRHKLTGLSAATTYYYQFIAGDNRSNVGRFKTAPAADADVAQLQFVYMTCQDWSVNHWGAMTSIAAEQLDFIVHLGDYIYETVGEDFQQGAVESRHDALVLPDGVFKNGTSGAKYANTVNDYRYLYKKYRTDTRLQALHERFAFIAIWDDHEFTDDAWQDAETYDGSFNADGSDLHQPARRRSANQAWFEYMPADVTLDAANTTFQNIKIYRDFQFGKLMQLVMTDERLYRADHIIPESSINPATGKPLGRIGSRYLVPQDLFNSVEAQKMAGARSIGLDPLTTATILGNTQRQWWMDKMKAATATWKLWGNEVSLLRMGLNGVDAIATLLALNAVTSVATSVGATAAAAGGNFAVAGAIVPGVTAGASSAVAQAAAVAIATRAAGGAAADAQVAAGVAAGLTAAQAAIAVATFGKVATAAAAGQSGAALAAVAGQTIAFGYIKPEVQANKANSAFVAASGKKDALSAFFTRFLLNCDQWDGYNSERKALMAHLKSNNIGNVVAITGDIHAFFAGTVNDDFDATGGGTPVMVDLVSAGISSDSFFSYLRDAASALGDIGTLVSYPVAVPVTGLGTVNLSFNLLDYTMGKAAPTVASLAEQTRVQLRGALAAKGVPESQLEATTAAVLTGLQANSDFNTSLLTLAQQLSALGNNGWLKHLNTDAQGYTLVTLTPGKMTAQFRQVNKLVGATAPATIVARTTTATVTAGAAAVTIS</sequence>
<dbReference type="Gene3D" id="3.60.21.70">
    <property type="entry name" value="PhoD-like phosphatase"/>
    <property type="match status" value="1"/>
</dbReference>
<organism evidence="3 4">
    <name type="scientific">Duganella margarita</name>
    <dbReference type="NCBI Taxonomy" id="2692170"/>
    <lineage>
        <taxon>Bacteria</taxon>
        <taxon>Pseudomonadati</taxon>
        <taxon>Pseudomonadota</taxon>
        <taxon>Betaproteobacteria</taxon>
        <taxon>Burkholderiales</taxon>
        <taxon>Oxalobacteraceae</taxon>
        <taxon>Telluria group</taxon>
        <taxon>Duganella</taxon>
    </lineage>
</organism>
<dbReference type="Pfam" id="PF16655">
    <property type="entry name" value="PhoD_N"/>
    <property type="match status" value="1"/>
</dbReference>
<dbReference type="Pfam" id="PF09423">
    <property type="entry name" value="PhoD"/>
    <property type="match status" value="2"/>
</dbReference>
<dbReference type="SUPFAM" id="SSF56300">
    <property type="entry name" value="Metallo-dependent phosphatases"/>
    <property type="match status" value="1"/>
</dbReference>
<dbReference type="Gene3D" id="2.60.40.380">
    <property type="entry name" value="Purple acid phosphatase-like, N-terminal"/>
    <property type="match status" value="1"/>
</dbReference>
<evidence type="ECO:0000313" key="4">
    <source>
        <dbReference type="Proteomes" id="UP000466332"/>
    </source>
</evidence>
<evidence type="ECO:0000313" key="3">
    <source>
        <dbReference type="EMBL" id="MYN39774.1"/>
    </source>
</evidence>
<dbReference type="Proteomes" id="UP000466332">
    <property type="component" value="Unassembled WGS sequence"/>
</dbReference>
<feature type="domain" description="PhoD-like phosphatase metallophosphatase" evidence="1">
    <location>
        <begin position="573"/>
        <end position="671"/>
    </location>
</feature>
<dbReference type="RefSeq" id="WP_161044841.1">
    <property type="nucleotide sequence ID" value="NZ_WWCS01000005.1"/>
</dbReference>
<feature type="domain" description="PhoD-like phosphatase metallophosphatase" evidence="1">
    <location>
        <begin position="167"/>
        <end position="442"/>
    </location>
</feature>
<evidence type="ECO:0000259" key="2">
    <source>
        <dbReference type="Pfam" id="PF16655"/>
    </source>
</evidence>
<dbReference type="EMBL" id="WWCS01000005">
    <property type="protein sequence ID" value="MYN39774.1"/>
    <property type="molecule type" value="Genomic_DNA"/>
</dbReference>
<dbReference type="PANTHER" id="PTHR43606">
    <property type="entry name" value="PHOSPHATASE, PUTATIVE (AFU_ORTHOLOGUE AFUA_6G08710)-RELATED"/>
    <property type="match status" value="1"/>
</dbReference>
<dbReference type="CDD" id="cd07389">
    <property type="entry name" value="MPP_PhoD"/>
    <property type="match status" value="1"/>
</dbReference>
<feature type="domain" description="Phospholipase D N-terminal" evidence="2">
    <location>
        <begin position="49"/>
        <end position="154"/>
    </location>
</feature>
<dbReference type="InterPro" id="IPR038607">
    <property type="entry name" value="PhoD-like_sf"/>
</dbReference>
<protein>
    <submittedName>
        <fullName evidence="3">Phosphodiesterase</fullName>
    </submittedName>
</protein>
<reference evidence="3 4" key="1">
    <citation type="submission" date="2019-12" db="EMBL/GenBank/DDBJ databases">
        <title>Novel species isolated from a subtropical stream in China.</title>
        <authorList>
            <person name="Lu H."/>
        </authorList>
    </citation>
    <scope>NUCLEOTIDE SEQUENCE [LARGE SCALE GENOMIC DNA]</scope>
    <source>
        <strain evidence="3 4">FT109W</strain>
    </source>
</reference>
<evidence type="ECO:0000259" key="1">
    <source>
        <dbReference type="Pfam" id="PF09423"/>
    </source>
</evidence>
<dbReference type="InterPro" id="IPR018946">
    <property type="entry name" value="PhoD-like_MPP"/>
</dbReference>
<dbReference type="InterPro" id="IPR032093">
    <property type="entry name" value="PhoD_N"/>
</dbReference>
<dbReference type="PANTHER" id="PTHR43606:SF2">
    <property type="entry name" value="ALKALINE PHOSPHATASE FAMILY PROTEIN (AFU_ORTHOLOGUE AFUA_5G03860)"/>
    <property type="match status" value="1"/>
</dbReference>
<comment type="caution">
    <text evidence="3">The sequence shown here is derived from an EMBL/GenBank/DDBJ whole genome shotgun (WGS) entry which is preliminary data.</text>
</comment>
<proteinExistence type="predicted"/>
<gene>
    <name evidence="3" type="ORF">GTP55_10350</name>
</gene>
<dbReference type="PROSITE" id="PS51257">
    <property type="entry name" value="PROKAR_LIPOPROTEIN"/>
    <property type="match status" value="1"/>
</dbReference>
<keyword evidence="4" id="KW-1185">Reference proteome</keyword>
<accession>A0ABW9WFG7</accession>
<dbReference type="InterPro" id="IPR029052">
    <property type="entry name" value="Metallo-depent_PP-like"/>
</dbReference>
<dbReference type="InterPro" id="IPR052900">
    <property type="entry name" value="Phospholipid_Metab_Enz"/>
</dbReference>
<name>A0ABW9WFG7_9BURK</name>